<protein>
    <recommendedName>
        <fullName evidence="1">Small ribosomal subunit protein mS35</fullName>
    </recommendedName>
    <alternativeName>
        <fullName evidence="1">37S ribosomal protein S24, mitochondrial</fullName>
    </alternativeName>
</protein>
<dbReference type="AlphaFoldDB" id="H2ARA0"/>
<dbReference type="PIRSF" id="PIRSF036995">
    <property type="entry name" value="RSM24"/>
    <property type="match status" value="1"/>
</dbReference>
<dbReference type="Pfam" id="PF10213">
    <property type="entry name" value="MRP-S28"/>
    <property type="match status" value="1"/>
</dbReference>
<dbReference type="HOGENOM" id="CLU_943997_0_0_1"/>
<feature type="domain" description="Small ribosomal subunit protein mS35 mitochondrial conserved" evidence="3">
    <location>
        <begin position="164"/>
        <end position="291"/>
    </location>
</feature>
<reference evidence="4 5" key="1">
    <citation type="journal article" date="2011" name="Proc. Natl. Acad. Sci. U.S.A.">
        <title>Evolutionary erosion of yeast sex chromosomes by mating-type switching accidents.</title>
        <authorList>
            <person name="Gordon J.L."/>
            <person name="Armisen D."/>
            <person name="Proux-Wera E."/>
            <person name="Oheigeartaigh S.S."/>
            <person name="Byrne K.P."/>
            <person name="Wolfe K.H."/>
        </authorList>
    </citation>
    <scope>NUCLEOTIDE SEQUENCE [LARGE SCALE GENOMIC DNA]</scope>
    <source>
        <strain evidence="5">ATCC 22294 / BCRC 22015 / CBS 2517 / CECT 1963 / NBRC 1671 / NRRL Y-8276</strain>
    </source>
</reference>
<evidence type="ECO:0000256" key="2">
    <source>
        <dbReference type="SAM" id="MobiDB-lite"/>
    </source>
</evidence>
<keyword evidence="1" id="KW-0687">Ribonucleoprotein</keyword>
<sequence>MFPLNSIVRVSRSQPGFFARLTLRCNSTSVAAVHGTSGSVELDLYMNPSKWKNVPPQKIIDLYWERKTKLGTTYERCEEELDALISTSDYTGVSKDDIKKLYNGDIDEFQNIIGRDALKYGLRPFQFDELPSPAMDMVHDQREQRFYNRLAAYELPLLVQYRQPYKPINEQTHPVVYRYTTYAGEEHPNSKKVSITLKTRNLGLNDRELHKFRLLARTRYDHETDTFKMSSENFPEAAQNAKYLNDILQRLLKEAKDMTDDFSDVPLDTRHTVAKNLRKKSHKYEFPEKWKRPEDAPPRERNLMEKVINSNS</sequence>
<dbReference type="PANTHER" id="PTHR13490:SF0">
    <property type="entry name" value="SMALL RIBOSOMAL SUBUNIT PROTEIN MS35"/>
    <property type="match status" value="1"/>
</dbReference>
<dbReference type="OrthoDB" id="283424at2759"/>
<evidence type="ECO:0000259" key="3">
    <source>
        <dbReference type="Pfam" id="PF10213"/>
    </source>
</evidence>
<keyword evidence="1" id="KW-0496">Mitochondrion</keyword>
<dbReference type="GO" id="GO:0003735">
    <property type="term" value="F:structural constituent of ribosome"/>
    <property type="evidence" value="ECO:0007669"/>
    <property type="project" value="UniProtKB-UniRule"/>
</dbReference>
<dbReference type="STRING" id="1071382.H2ARA0"/>
<dbReference type="GO" id="GO:0005763">
    <property type="term" value="C:mitochondrial small ribosomal subunit"/>
    <property type="evidence" value="ECO:0007669"/>
    <property type="project" value="UniProtKB-UniRule"/>
</dbReference>
<name>H2ARA0_KAZAF</name>
<dbReference type="EMBL" id="HE650822">
    <property type="protein sequence ID" value="CCF56900.1"/>
    <property type="molecule type" value="Genomic_DNA"/>
</dbReference>
<dbReference type="Proteomes" id="UP000005220">
    <property type="component" value="Chromosome 2"/>
</dbReference>
<dbReference type="KEGG" id="kaf:KAFR_0B06040"/>
<organism evidence="4 5">
    <name type="scientific">Kazachstania africana (strain ATCC 22294 / BCRC 22015 / CBS 2517 / CECT 1963 / NBRC 1671 / NRRL Y-8276)</name>
    <name type="common">Yeast</name>
    <name type="synonym">Kluyveromyces africanus</name>
    <dbReference type="NCBI Taxonomy" id="1071382"/>
    <lineage>
        <taxon>Eukaryota</taxon>
        <taxon>Fungi</taxon>
        <taxon>Dikarya</taxon>
        <taxon>Ascomycota</taxon>
        <taxon>Saccharomycotina</taxon>
        <taxon>Saccharomycetes</taxon>
        <taxon>Saccharomycetales</taxon>
        <taxon>Saccharomycetaceae</taxon>
        <taxon>Kazachstania</taxon>
    </lineage>
</organism>
<feature type="region of interest" description="Disordered" evidence="2">
    <location>
        <begin position="284"/>
        <end position="312"/>
    </location>
</feature>
<dbReference type="InterPro" id="IPR039848">
    <property type="entry name" value="Ribosomal_mS35_mt"/>
</dbReference>
<keyword evidence="5" id="KW-1185">Reference proteome</keyword>
<keyword evidence="1" id="KW-0689">Ribosomal protein</keyword>
<proteinExistence type="inferred from homology"/>
<evidence type="ECO:0000256" key="1">
    <source>
        <dbReference type="PIRNR" id="PIRNR036995"/>
    </source>
</evidence>
<evidence type="ECO:0000313" key="4">
    <source>
        <dbReference type="EMBL" id="CCF56900.1"/>
    </source>
</evidence>
<comment type="function">
    <text evidence="1">Component of the mitochondrial ribosome (mitoribosome), a dedicated translation machinery responsible for the synthesis of mitochondrial genome-encoded proteins, including at least some of the essential transmembrane subunits of the mitochondrial respiratory chain. The mitoribosomes are attached to the mitochondrial inner membrane and translation products are cotranslationally integrated into the membrane.</text>
</comment>
<comment type="subcellular location">
    <subcellularLocation>
        <location evidence="1">Mitochondrion</location>
    </subcellularLocation>
</comment>
<dbReference type="RefSeq" id="XP_003956035.1">
    <property type="nucleotide sequence ID" value="XM_003955986.1"/>
</dbReference>
<dbReference type="InterPro" id="IPR019349">
    <property type="entry name" value="Ribosomal_mS35_mit"/>
</dbReference>
<dbReference type="eggNOG" id="KOG3933">
    <property type="taxonomic scope" value="Eukaryota"/>
</dbReference>
<dbReference type="InterPro" id="IPR017081">
    <property type="entry name" value="Ribosomal_mS35"/>
</dbReference>
<dbReference type="InParanoid" id="H2ARA0"/>
<dbReference type="FunCoup" id="H2ARA0">
    <property type="interactions" value="172"/>
</dbReference>
<dbReference type="GO" id="GO:0032543">
    <property type="term" value="P:mitochondrial translation"/>
    <property type="evidence" value="ECO:0007669"/>
    <property type="project" value="UniProtKB-UniRule"/>
</dbReference>
<accession>H2ARA0</accession>
<dbReference type="PANTHER" id="PTHR13490">
    <property type="entry name" value="MITOCHONDRIAL 28S RIBOSOMAL PROTEIN S28"/>
    <property type="match status" value="1"/>
</dbReference>
<gene>
    <name evidence="4" type="primary">KAFR0B06040</name>
    <name evidence="4" type="ORF">KAFR_0B06040</name>
</gene>
<evidence type="ECO:0000313" key="5">
    <source>
        <dbReference type="Proteomes" id="UP000005220"/>
    </source>
</evidence>
<feature type="compositionally biased region" description="Basic and acidic residues" evidence="2">
    <location>
        <begin position="284"/>
        <end position="304"/>
    </location>
</feature>
<comment type="similarity">
    <text evidence="1">Belongs to the mitochondrion-specific ribosomal protein mS35 family.</text>
</comment>
<dbReference type="GeneID" id="13884782"/>